<evidence type="ECO:0000313" key="3">
    <source>
        <dbReference type="Proteomes" id="UP000095280"/>
    </source>
</evidence>
<feature type="compositionally biased region" description="Polar residues" evidence="1">
    <location>
        <begin position="443"/>
        <end position="459"/>
    </location>
</feature>
<dbReference type="GO" id="GO:0005886">
    <property type="term" value="C:plasma membrane"/>
    <property type="evidence" value="ECO:0007669"/>
    <property type="project" value="TreeGrafter"/>
</dbReference>
<dbReference type="AlphaFoldDB" id="A0A1I8FA93"/>
<feature type="region of interest" description="Disordered" evidence="1">
    <location>
        <begin position="438"/>
        <end position="483"/>
    </location>
</feature>
<dbReference type="PANTHER" id="PTHR13800:SF1">
    <property type="entry name" value="TRANSIENT RECEPTOR POTENTIAL CATION CHANNEL TRPM"/>
    <property type="match status" value="1"/>
</dbReference>
<keyword evidence="2" id="KW-1133">Transmembrane helix</keyword>
<sequence>MERIVDHSGDFAGYTHGAGNQCMSRFALQLIAGLLCPFFLPLLVHYKSDNETDISSTVGADRGGEVSADESSKSHKKQTFASRIWSKAGGRVDPELGDGIIVDADEKPNCSNFQISYLAFLCLYSYTLLFKFGPSLPNWSASHLLLYVWVLSLVLEELRQALLSKISFSAYISDTWNIFDIVAILLFNIGAISFILRLATPVVEALFGVQGDQAGISSSQETLLRLSRLCLALALFVFFLRILQFFSISVTLGPKVVMIQNMRYLLMREFSERSPIAPPLVALWHLAWPLRFLAKRCCVVGDVGGDAHSGDTPFKTSYADDRQKERQLMQWERIRALEFLRKPGGVAFRTVGGCSLGRGQADGAAGGRGEQGARGGTQPAGGVLQGVPARVDGRVRRLDSMEAQLGQLKDLLEGLKDRLSERHIEVVTSIKNCSIRAAAPESPSATHEVQPSDSVSPSAKSKRKAGDWHWPQSGHFDEELDDPAASDVQPSAWLVALHQHKLCRLLPIGCLKICSLESVRLGRTRKSTDAIEDSFNGFDQAGGFSRKSHGGRYAVANSAPRNPYKSCTSTTAPDRGGLPLWGPNHCAVLAVTRWKRDDRQNAVKRGGRPVLQAAHHCSGKSPRVSQF</sequence>
<dbReference type="PANTHER" id="PTHR13800">
    <property type="entry name" value="TRANSIENT RECEPTOR POTENTIAL CATION CHANNEL, SUBFAMILY M, MEMBER 6"/>
    <property type="match status" value="1"/>
</dbReference>
<accession>A0A1I8FA93</accession>
<dbReference type="InterPro" id="IPR050927">
    <property type="entry name" value="TRPM"/>
</dbReference>
<dbReference type="GO" id="GO:0099604">
    <property type="term" value="F:ligand-gated calcium channel activity"/>
    <property type="evidence" value="ECO:0007669"/>
    <property type="project" value="TreeGrafter"/>
</dbReference>
<feature type="region of interest" description="Disordered" evidence="1">
    <location>
        <begin position="360"/>
        <end position="385"/>
    </location>
</feature>
<evidence type="ECO:0000256" key="1">
    <source>
        <dbReference type="SAM" id="MobiDB-lite"/>
    </source>
</evidence>
<dbReference type="WBParaSite" id="maker-unitig_26771-snap-gene-0.2-mRNA-1">
    <property type="protein sequence ID" value="maker-unitig_26771-snap-gene-0.2-mRNA-1"/>
    <property type="gene ID" value="maker-unitig_26771-snap-gene-0.2"/>
</dbReference>
<feature type="transmembrane region" description="Helical" evidence="2">
    <location>
        <begin position="231"/>
        <end position="253"/>
    </location>
</feature>
<feature type="transmembrane region" description="Helical" evidence="2">
    <location>
        <begin position="176"/>
        <end position="196"/>
    </location>
</feature>
<dbReference type="Proteomes" id="UP000095280">
    <property type="component" value="Unplaced"/>
</dbReference>
<keyword evidence="3" id="KW-1185">Reference proteome</keyword>
<feature type="compositionally biased region" description="Gly residues" evidence="1">
    <location>
        <begin position="364"/>
        <end position="379"/>
    </location>
</feature>
<evidence type="ECO:0000313" key="4">
    <source>
        <dbReference type="WBParaSite" id="maker-unitig_26771-snap-gene-0.2-mRNA-1"/>
    </source>
</evidence>
<name>A0A1I8FA93_9PLAT</name>
<feature type="transmembrane region" description="Helical" evidence="2">
    <location>
        <begin position="26"/>
        <end position="46"/>
    </location>
</feature>
<organism evidence="3 4">
    <name type="scientific">Macrostomum lignano</name>
    <dbReference type="NCBI Taxonomy" id="282301"/>
    <lineage>
        <taxon>Eukaryota</taxon>
        <taxon>Metazoa</taxon>
        <taxon>Spiralia</taxon>
        <taxon>Lophotrochozoa</taxon>
        <taxon>Platyhelminthes</taxon>
        <taxon>Rhabditophora</taxon>
        <taxon>Macrostomorpha</taxon>
        <taxon>Macrostomida</taxon>
        <taxon>Macrostomidae</taxon>
        <taxon>Macrostomum</taxon>
    </lineage>
</organism>
<keyword evidence="2" id="KW-0472">Membrane</keyword>
<feature type="region of interest" description="Disordered" evidence="1">
    <location>
        <begin position="606"/>
        <end position="627"/>
    </location>
</feature>
<evidence type="ECO:0000256" key="2">
    <source>
        <dbReference type="SAM" id="Phobius"/>
    </source>
</evidence>
<reference evidence="4" key="1">
    <citation type="submission" date="2016-11" db="UniProtKB">
        <authorList>
            <consortium name="WormBaseParasite"/>
        </authorList>
    </citation>
    <scope>IDENTIFICATION</scope>
</reference>
<protein>
    <submittedName>
        <fullName evidence="4">Ion_trans domain-containing protein</fullName>
    </submittedName>
</protein>
<keyword evidence="2" id="KW-0812">Transmembrane</keyword>
<feature type="transmembrane region" description="Helical" evidence="2">
    <location>
        <begin position="115"/>
        <end position="133"/>
    </location>
</feature>
<proteinExistence type="predicted"/>